<organism evidence="2 3">
    <name type="scientific">Romanomermis culicivorax</name>
    <name type="common">Nematode worm</name>
    <dbReference type="NCBI Taxonomy" id="13658"/>
    <lineage>
        <taxon>Eukaryota</taxon>
        <taxon>Metazoa</taxon>
        <taxon>Ecdysozoa</taxon>
        <taxon>Nematoda</taxon>
        <taxon>Enoplea</taxon>
        <taxon>Dorylaimia</taxon>
        <taxon>Mermithida</taxon>
        <taxon>Mermithoidea</taxon>
        <taxon>Mermithidae</taxon>
        <taxon>Romanomermis</taxon>
    </lineage>
</organism>
<protein>
    <submittedName>
        <fullName evidence="3">Uncharacterized protein</fullName>
    </submittedName>
</protein>
<feature type="compositionally biased region" description="Basic and acidic residues" evidence="1">
    <location>
        <begin position="40"/>
        <end position="50"/>
    </location>
</feature>
<dbReference type="WBParaSite" id="nRc.2.0.1.t31048-RA">
    <property type="protein sequence ID" value="nRc.2.0.1.t31048-RA"/>
    <property type="gene ID" value="nRc.2.0.1.g31048"/>
</dbReference>
<name>A0A915JY82_ROMCU</name>
<accession>A0A915JY82</accession>
<dbReference type="Proteomes" id="UP000887565">
    <property type="component" value="Unplaced"/>
</dbReference>
<evidence type="ECO:0000256" key="1">
    <source>
        <dbReference type="SAM" id="MobiDB-lite"/>
    </source>
</evidence>
<evidence type="ECO:0000313" key="2">
    <source>
        <dbReference type="Proteomes" id="UP000887565"/>
    </source>
</evidence>
<keyword evidence="2" id="KW-1185">Reference proteome</keyword>
<feature type="region of interest" description="Disordered" evidence="1">
    <location>
        <begin position="40"/>
        <end position="79"/>
    </location>
</feature>
<reference evidence="3" key="1">
    <citation type="submission" date="2022-11" db="UniProtKB">
        <authorList>
            <consortium name="WormBaseParasite"/>
        </authorList>
    </citation>
    <scope>IDENTIFICATION</scope>
</reference>
<dbReference type="AlphaFoldDB" id="A0A915JY82"/>
<feature type="compositionally biased region" description="Low complexity" evidence="1">
    <location>
        <begin position="67"/>
        <end position="79"/>
    </location>
</feature>
<sequence length="123" mass="13987">MALRYILQCLTNTKAPNYLATKERKAIIGDIHQEYQMEMDRKAEEKKQKDAMTLTKPDVPHKYQMRPAPIIATTPTATTQPPVLAPALMNEGQAIKDKDCRLQAKGSLSYDQNVKLQRHLQIP</sequence>
<proteinExistence type="predicted"/>
<evidence type="ECO:0000313" key="3">
    <source>
        <dbReference type="WBParaSite" id="nRc.2.0.1.t31048-RA"/>
    </source>
</evidence>